<feature type="transmembrane region" description="Helical" evidence="1">
    <location>
        <begin position="126"/>
        <end position="148"/>
    </location>
</feature>
<feature type="transmembrane region" description="Helical" evidence="1">
    <location>
        <begin position="49"/>
        <end position="74"/>
    </location>
</feature>
<keyword evidence="1" id="KW-0472">Membrane</keyword>
<keyword evidence="1" id="KW-1133">Transmembrane helix</keyword>
<dbReference type="Proteomes" id="UP001183585">
    <property type="component" value="Unassembled WGS sequence"/>
</dbReference>
<gene>
    <name evidence="2" type="ORF">J2S48_000026</name>
</gene>
<dbReference type="Pfam" id="PF11188">
    <property type="entry name" value="DUF2975"/>
    <property type="match status" value="1"/>
</dbReference>
<keyword evidence="3" id="KW-1185">Reference proteome</keyword>
<name>A0ABU2CGS7_9MICO</name>
<organism evidence="2 3">
    <name type="scientific">Promicromonospora iranensis</name>
    <dbReference type="NCBI Taxonomy" id="1105144"/>
    <lineage>
        <taxon>Bacteria</taxon>
        <taxon>Bacillati</taxon>
        <taxon>Actinomycetota</taxon>
        <taxon>Actinomycetes</taxon>
        <taxon>Micrococcales</taxon>
        <taxon>Promicromonosporaceae</taxon>
        <taxon>Promicromonospora</taxon>
    </lineage>
</organism>
<dbReference type="InterPro" id="IPR021354">
    <property type="entry name" value="DUF2975"/>
</dbReference>
<evidence type="ECO:0008006" key="4">
    <source>
        <dbReference type="Google" id="ProtNLM"/>
    </source>
</evidence>
<keyword evidence="1" id="KW-0812">Transmembrane</keyword>
<comment type="caution">
    <text evidence="2">The sequence shown here is derived from an EMBL/GenBank/DDBJ whole genome shotgun (WGS) entry which is preliminary data.</text>
</comment>
<evidence type="ECO:0000313" key="3">
    <source>
        <dbReference type="Proteomes" id="UP001183585"/>
    </source>
</evidence>
<accession>A0ABU2CGS7</accession>
<dbReference type="EMBL" id="JAVDYE010000001">
    <property type="protein sequence ID" value="MDR7380511.1"/>
    <property type="molecule type" value="Genomic_DNA"/>
</dbReference>
<proteinExistence type="predicted"/>
<feature type="transmembrane region" description="Helical" evidence="1">
    <location>
        <begin position="86"/>
        <end position="114"/>
    </location>
</feature>
<evidence type="ECO:0000313" key="2">
    <source>
        <dbReference type="EMBL" id="MDR7380511.1"/>
    </source>
</evidence>
<dbReference type="RefSeq" id="WP_274992629.1">
    <property type="nucleotide sequence ID" value="NZ_JAJQQP010000002.1"/>
</dbReference>
<sequence>MNRIVFNMLTLLIFSGIAFSLFAQIMILPGIAADEVRHFPAYEPYRVPFLAAGIAFIACAQVSLAALWVLVFRAQTGIFFRPGTQPWVITIGAAIGAATLLTSGFFVYLTFVGIPTPDDDGMGELGLWMASGLGCLVGIALLGVVFVAHRLVERATEAQIELDGVL</sequence>
<evidence type="ECO:0000256" key="1">
    <source>
        <dbReference type="SAM" id="Phobius"/>
    </source>
</evidence>
<reference evidence="2 3" key="1">
    <citation type="submission" date="2023-07" db="EMBL/GenBank/DDBJ databases">
        <title>Sequencing the genomes of 1000 actinobacteria strains.</title>
        <authorList>
            <person name="Klenk H.-P."/>
        </authorList>
    </citation>
    <scope>NUCLEOTIDE SEQUENCE [LARGE SCALE GENOMIC DNA]</scope>
    <source>
        <strain evidence="2 3">DSM 45554</strain>
    </source>
</reference>
<protein>
    <recommendedName>
        <fullName evidence="4">DUF2975 family protein</fullName>
    </recommendedName>
</protein>